<dbReference type="PRINTS" id="PR00081">
    <property type="entry name" value="GDHRDH"/>
</dbReference>
<dbReference type="GO" id="GO:0005829">
    <property type="term" value="C:cytosol"/>
    <property type="evidence" value="ECO:0007669"/>
    <property type="project" value="TreeGrafter"/>
</dbReference>
<dbReference type="InterPro" id="IPR002347">
    <property type="entry name" value="SDR_fam"/>
</dbReference>
<gene>
    <name evidence="4" type="ORF">WJX74_010627</name>
</gene>
<reference evidence="4 5" key="1">
    <citation type="journal article" date="2024" name="Nat. Commun.">
        <title>Phylogenomics reveals the evolutionary origins of lichenization in chlorophyte algae.</title>
        <authorList>
            <person name="Puginier C."/>
            <person name="Libourel C."/>
            <person name="Otte J."/>
            <person name="Skaloud P."/>
            <person name="Haon M."/>
            <person name="Grisel S."/>
            <person name="Petersen M."/>
            <person name="Berrin J.G."/>
            <person name="Delaux P.M."/>
            <person name="Dal Grande F."/>
            <person name="Keller J."/>
        </authorList>
    </citation>
    <scope>NUCLEOTIDE SEQUENCE [LARGE SCALE GENOMIC DNA]</scope>
    <source>
        <strain evidence="4 5">SAG 2145</strain>
    </source>
</reference>
<evidence type="ECO:0000256" key="1">
    <source>
        <dbReference type="ARBA" id="ARBA00006484"/>
    </source>
</evidence>
<evidence type="ECO:0000256" key="3">
    <source>
        <dbReference type="SAM" id="SignalP"/>
    </source>
</evidence>
<feature type="chain" id="PRO_5043329424" evidence="3">
    <location>
        <begin position="19"/>
        <end position="371"/>
    </location>
</feature>
<sequence>MKVIWIIAVGLLAACAQAQNVNYTIQETVPGCNILDTFAIANYSHPPACATSGTCVNMTGKVVLITGASTGMGRASAERLAQAGATVVGTSRYPWLYHDVTTFQLWQLEYTSDDSVKQLVSRVGATYGKIDFLYLNAGRQYVGEIANSDLRQVELTINSMVMGHLKVIQAALPLMPKTGYARILQTSSVESQIGAPGYLPYTISKWAMQAMQEVWLTEHLGGKSNIIYSSILPGTVNSSLPQKAVYGCPELYNSQAAQPWYNSYTGSMVLQPEQIGEAVYQIAIDPQPRLRYLAMNDQQYATLIPVWCRRQRLPMEQWYDMAAPEEQAWFQGEWTENTQLNCSAHCNGTEFCGAAPMGEQYTGTYTIGPYK</sequence>
<feature type="signal peptide" evidence="3">
    <location>
        <begin position="1"/>
        <end position="18"/>
    </location>
</feature>
<dbReference type="Proteomes" id="UP001438707">
    <property type="component" value="Unassembled WGS sequence"/>
</dbReference>
<dbReference type="AlphaFoldDB" id="A0AAW1R0U0"/>
<evidence type="ECO:0000313" key="5">
    <source>
        <dbReference type="Proteomes" id="UP001438707"/>
    </source>
</evidence>
<keyword evidence="3" id="KW-0732">Signal</keyword>
<comment type="similarity">
    <text evidence="1">Belongs to the short-chain dehydrogenases/reductases (SDR) family.</text>
</comment>
<dbReference type="PROSITE" id="PS51257">
    <property type="entry name" value="PROKAR_LIPOPROTEIN"/>
    <property type="match status" value="1"/>
</dbReference>
<dbReference type="EMBL" id="JALJOS010000019">
    <property type="protein sequence ID" value="KAK9827214.1"/>
    <property type="molecule type" value="Genomic_DNA"/>
</dbReference>
<comment type="caution">
    <text evidence="4">The sequence shown here is derived from an EMBL/GenBank/DDBJ whole genome shotgun (WGS) entry which is preliminary data.</text>
</comment>
<dbReference type="PANTHER" id="PTHR43391:SF86">
    <property type="entry name" value="SHORT-CHAIN DEHYDROGENASE_REDUCTASE FAMILY PROTEIN"/>
    <property type="match status" value="1"/>
</dbReference>
<dbReference type="Gene3D" id="3.40.50.720">
    <property type="entry name" value="NAD(P)-binding Rossmann-like Domain"/>
    <property type="match status" value="1"/>
</dbReference>
<evidence type="ECO:0000256" key="2">
    <source>
        <dbReference type="ARBA" id="ARBA00023002"/>
    </source>
</evidence>
<protein>
    <submittedName>
        <fullName evidence="4">Uncharacterized protein</fullName>
    </submittedName>
</protein>
<dbReference type="Pfam" id="PF00106">
    <property type="entry name" value="adh_short"/>
    <property type="match status" value="1"/>
</dbReference>
<keyword evidence="2" id="KW-0560">Oxidoreductase</keyword>
<dbReference type="GO" id="GO:0016491">
    <property type="term" value="F:oxidoreductase activity"/>
    <property type="evidence" value="ECO:0007669"/>
    <property type="project" value="UniProtKB-KW"/>
</dbReference>
<name>A0AAW1R0U0_9CHLO</name>
<accession>A0AAW1R0U0</accession>
<organism evidence="4 5">
    <name type="scientific">Apatococcus lobatus</name>
    <dbReference type="NCBI Taxonomy" id="904363"/>
    <lineage>
        <taxon>Eukaryota</taxon>
        <taxon>Viridiplantae</taxon>
        <taxon>Chlorophyta</taxon>
        <taxon>core chlorophytes</taxon>
        <taxon>Trebouxiophyceae</taxon>
        <taxon>Chlorellales</taxon>
        <taxon>Chlorellaceae</taxon>
        <taxon>Apatococcus</taxon>
    </lineage>
</organism>
<keyword evidence="5" id="KW-1185">Reference proteome</keyword>
<dbReference type="InterPro" id="IPR036291">
    <property type="entry name" value="NAD(P)-bd_dom_sf"/>
</dbReference>
<proteinExistence type="inferred from homology"/>
<dbReference type="SUPFAM" id="SSF51735">
    <property type="entry name" value="NAD(P)-binding Rossmann-fold domains"/>
    <property type="match status" value="1"/>
</dbReference>
<evidence type="ECO:0000313" key="4">
    <source>
        <dbReference type="EMBL" id="KAK9827214.1"/>
    </source>
</evidence>
<dbReference type="PANTHER" id="PTHR43391">
    <property type="entry name" value="RETINOL DEHYDROGENASE-RELATED"/>
    <property type="match status" value="1"/>
</dbReference>